<evidence type="ECO:0000256" key="3">
    <source>
        <dbReference type="ARBA" id="ARBA00023125"/>
    </source>
</evidence>
<dbReference type="InterPro" id="IPR000055">
    <property type="entry name" value="Restrct_endonuc_typeI_TRD"/>
</dbReference>
<comment type="caution">
    <text evidence="5">The sequence shown here is derived from an EMBL/GenBank/DDBJ whole genome shotgun (WGS) entry which is preliminary data.</text>
</comment>
<dbReference type="GO" id="GO:0004519">
    <property type="term" value="F:endonuclease activity"/>
    <property type="evidence" value="ECO:0007669"/>
    <property type="project" value="UniProtKB-KW"/>
</dbReference>
<organism evidence="5 6">
    <name type="scientific">Thermomonas fusca</name>
    <dbReference type="NCBI Taxonomy" id="215690"/>
    <lineage>
        <taxon>Bacteria</taxon>
        <taxon>Pseudomonadati</taxon>
        <taxon>Pseudomonadota</taxon>
        <taxon>Gammaproteobacteria</taxon>
        <taxon>Lysobacterales</taxon>
        <taxon>Lysobacteraceae</taxon>
        <taxon>Thermomonas</taxon>
    </lineage>
</organism>
<keyword evidence="6" id="KW-1185">Reference proteome</keyword>
<evidence type="ECO:0000313" key="6">
    <source>
        <dbReference type="Proteomes" id="UP000308508"/>
    </source>
</evidence>
<keyword evidence="5" id="KW-0540">Nuclease</keyword>
<dbReference type="RefSeq" id="WP_138349653.1">
    <property type="nucleotide sequence ID" value="NZ_SROY01000006.1"/>
</dbReference>
<keyword evidence="2" id="KW-0680">Restriction system</keyword>
<gene>
    <name evidence="5" type="ORF">E5S66_12250</name>
</gene>
<protein>
    <submittedName>
        <fullName evidence="5">Restriction endonuclease subunit S</fullName>
    </submittedName>
</protein>
<keyword evidence="5" id="KW-0255">Endonuclease</keyword>
<dbReference type="GO" id="GO:0009307">
    <property type="term" value="P:DNA restriction-modification system"/>
    <property type="evidence" value="ECO:0007669"/>
    <property type="project" value="UniProtKB-KW"/>
</dbReference>
<keyword evidence="3" id="KW-0238">DNA-binding</keyword>
<dbReference type="GO" id="GO:0003677">
    <property type="term" value="F:DNA binding"/>
    <property type="evidence" value="ECO:0007669"/>
    <property type="project" value="UniProtKB-KW"/>
</dbReference>
<accession>A0A5R9PBR9</accession>
<proteinExistence type="inferred from homology"/>
<keyword evidence="5" id="KW-0378">Hydrolase</keyword>
<evidence type="ECO:0000256" key="1">
    <source>
        <dbReference type="ARBA" id="ARBA00010923"/>
    </source>
</evidence>
<dbReference type="Pfam" id="PF01420">
    <property type="entry name" value="Methylase_S"/>
    <property type="match status" value="1"/>
</dbReference>
<sequence>MGSDGDWQAIEDVVVDILDRRGVTPLKLGGDFSASGHRVISAKLVKNGRLDLEADEARFVDESIYKKWMRLPLLAGDVIVTSEAPLGELAYLSKDADWCLGQRLFALRPRANVIDGRFLYYALQTQAVRADLEGRASGTTVLGIRQAELRKVLVPVLSIDVQRDVGGFLGSLDDRIDNLRQTNATLEAIAQALFKSWFVDFDPVRAKVEGREPEGMDAATAALFPSDFEDSELGPIPGGWAAGTVGDITTLNASKWTSKKHPSTVRYVDLSGVTRNRIETCTEFDFDAAPSRAHNHLREGDTIVGTVRPGNRAYAYIHEPEENLTGSTGFAVLSPNTPGLSSFVYLASTSDEAIERLANLADGAAYPAVRPGVVADAPCTLPSGCVMEAFAQIATPLLEGIAKNNARAVALAALRDTLLPRLISGKLLLPDAEALLD</sequence>
<dbReference type="Proteomes" id="UP000308508">
    <property type="component" value="Unassembled WGS sequence"/>
</dbReference>
<dbReference type="InterPro" id="IPR052021">
    <property type="entry name" value="Type-I_RS_S_subunit"/>
</dbReference>
<evidence type="ECO:0000313" key="5">
    <source>
        <dbReference type="EMBL" id="TLX20969.1"/>
    </source>
</evidence>
<dbReference type="PANTHER" id="PTHR30408:SF13">
    <property type="entry name" value="TYPE I RESTRICTION ENZYME HINDI SPECIFICITY SUBUNIT"/>
    <property type="match status" value="1"/>
</dbReference>
<dbReference type="InterPro" id="IPR044946">
    <property type="entry name" value="Restrct_endonuc_typeI_TRD_sf"/>
</dbReference>
<dbReference type="Gene3D" id="3.90.220.20">
    <property type="entry name" value="DNA methylase specificity domains"/>
    <property type="match status" value="2"/>
</dbReference>
<dbReference type="SUPFAM" id="SSF116734">
    <property type="entry name" value="DNA methylase specificity domain"/>
    <property type="match status" value="2"/>
</dbReference>
<evidence type="ECO:0000256" key="2">
    <source>
        <dbReference type="ARBA" id="ARBA00022747"/>
    </source>
</evidence>
<evidence type="ECO:0000259" key="4">
    <source>
        <dbReference type="Pfam" id="PF01420"/>
    </source>
</evidence>
<comment type="similarity">
    <text evidence="1">Belongs to the type-I restriction system S methylase family.</text>
</comment>
<dbReference type="EMBL" id="SROY01000006">
    <property type="protein sequence ID" value="TLX20969.1"/>
    <property type="molecule type" value="Genomic_DNA"/>
</dbReference>
<reference evidence="5 6" key="1">
    <citation type="submission" date="2019-04" db="EMBL/GenBank/DDBJ databases">
        <authorList>
            <person name="Grouzdev D.S."/>
            <person name="Nazina T.N."/>
        </authorList>
    </citation>
    <scope>NUCLEOTIDE SEQUENCE [LARGE SCALE GENOMIC DNA]</scope>
    <source>
        <strain evidence="5 6">SHC 3-19</strain>
    </source>
</reference>
<name>A0A5R9PBR9_9GAMM</name>
<dbReference type="AlphaFoldDB" id="A0A5R9PBR9"/>
<dbReference type="PANTHER" id="PTHR30408">
    <property type="entry name" value="TYPE-1 RESTRICTION ENZYME ECOKI SPECIFICITY PROTEIN"/>
    <property type="match status" value="1"/>
</dbReference>
<feature type="domain" description="Type I restriction modification DNA specificity" evidence="4">
    <location>
        <begin position="71"/>
        <end position="187"/>
    </location>
</feature>